<keyword evidence="2" id="KW-1185">Reference proteome</keyword>
<dbReference type="Proteomes" id="UP001186974">
    <property type="component" value="Unassembled WGS sequence"/>
</dbReference>
<evidence type="ECO:0000313" key="1">
    <source>
        <dbReference type="EMBL" id="KAK3059834.1"/>
    </source>
</evidence>
<accession>A0ACC3D010</accession>
<reference evidence="1" key="1">
    <citation type="submission" date="2024-09" db="EMBL/GenBank/DDBJ databases">
        <title>Black Yeasts Isolated from many extreme environments.</title>
        <authorList>
            <person name="Coleine C."/>
            <person name="Stajich J.E."/>
            <person name="Selbmann L."/>
        </authorList>
    </citation>
    <scope>NUCLEOTIDE SEQUENCE</scope>
    <source>
        <strain evidence="1">CCFEE 5737</strain>
    </source>
</reference>
<evidence type="ECO:0000313" key="2">
    <source>
        <dbReference type="Proteomes" id="UP001186974"/>
    </source>
</evidence>
<dbReference type="EMBL" id="JAWDJW010009072">
    <property type="protein sequence ID" value="KAK3059834.1"/>
    <property type="molecule type" value="Genomic_DNA"/>
</dbReference>
<sequence>MEVKRNYSAGIGSVIVQAPRALSTDIIRFRNKRAEDLKGRRYDQSRRFHKRTVSKRNKMTITHVVMFEFNSKVKDEDIADTCKRMLDLKDKCLHPETNRPYIKTGTGGKQNSPEGMDGGITHVF</sequence>
<name>A0ACC3D010_9PEZI</name>
<comment type="caution">
    <text evidence="1">The sequence shown here is derived from an EMBL/GenBank/DDBJ whole genome shotgun (WGS) entry which is preliminary data.</text>
</comment>
<gene>
    <name evidence="1" type="ORF">LTS18_009949</name>
</gene>
<proteinExistence type="predicted"/>
<protein>
    <submittedName>
        <fullName evidence="1">Uncharacterized protein</fullName>
    </submittedName>
</protein>
<organism evidence="1 2">
    <name type="scientific">Coniosporium uncinatum</name>
    <dbReference type="NCBI Taxonomy" id="93489"/>
    <lineage>
        <taxon>Eukaryota</taxon>
        <taxon>Fungi</taxon>
        <taxon>Dikarya</taxon>
        <taxon>Ascomycota</taxon>
        <taxon>Pezizomycotina</taxon>
        <taxon>Dothideomycetes</taxon>
        <taxon>Dothideomycetes incertae sedis</taxon>
        <taxon>Coniosporium</taxon>
    </lineage>
</organism>
<feature type="non-terminal residue" evidence="1">
    <location>
        <position position="124"/>
    </location>
</feature>